<dbReference type="EMBL" id="SZYD01000018">
    <property type="protein sequence ID" value="KAD2805588.1"/>
    <property type="molecule type" value="Genomic_DNA"/>
</dbReference>
<organism evidence="2 3">
    <name type="scientific">Mikania micrantha</name>
    <name type="common">bitter vine</name>
    <dbReference type="NCBI Taxonomy" id="192012"/>
    <lineage>
        <taxon>Eukaryota</taxon>
        <taxon>Viridiplantae</taxon>
        <taxon>Streptophyta</taxon>
        <taxon>Embryophyta</taxon>
        <taxon>Tracheophyta</taxon>
        <taxon>Spermatophyta</taxon>
        <taxon>Magnoliopsida</taxon>
        <taxon>eudicotyledons</taxon>
        <taxon>Gunneridae</taxon>
        <taxon>Pentapetalae</taxon>
        <taxon>asterids</taxon>
        <taxon>campanulids</taxon>
        <taxon>Asterales</taxon>
        <taxon>Asteraceae</taxon>
        <taxon>Asteroideae</taxon>
        <taxon>Heliantheae alliance</taxon>
        <taxon>Eupatorieae</taxon>
        <taxon>Mikania</taxon>
    </lineage>
</organism>
<comment type="caution">
    <text evidence="2">The sequence shown here is derived from an EMBL/GenBank/DDBJ whole genome shotgun (WGS) entry which is preliminary data.</text>
</comment>
<evidence type="ECO:0000313" key="3">
    <source>
        <dbReference type="Proteomes" id="UP000326396"/>
    </source>
</evidence>
<sequence>MWVGGINWCCASLILADRVVVGDESWSQRKVMWFKVQSVGIDVDLDSNFDREVFCSFDKGGGVDGAILRSGGGGGNDELG</sequence>
<evidence type="ECO:0000313" key="2">
    <source>
        <dbReference type="EMBL" id="KAD2805588.1"/>
    </source>
</evidence>
<keyword evidence="3" id="KW-1185">Reference proteome</keyword>
<protein>
    <submittedName>
        <fullName evidence="2">Uncharacterized protein</fullName>
    </submittedName>
</protein>
<evidence type="ECO:0000256" key="1">
    <source>
        <dbReference type="SAM" id="SignalP"/>
    </source>
</evidence>
<proteinExistence type="predicted"/>
<reference evidence="2 3" key="1">
    <citation type="submission" date="2019-05" db="EMBL/GenBank/DDBJ databases">
        <title>Mikania micrantha, genome provides insights into the molecular mechanism of rapid growth.</title>
        <authorList>
            <person name="Liu B."/>
        </authorList>
    </citation>
    <scope>NUCLEOTIDE SEQUENCE [LARGE SCALE GENOMIC DNA]</scope>
    <source>
        <strain evidence="2">NLD-2019</strain>
        <tissue evidence="2">Leaf</tissue>
    </source>
</reference>
<dbReference type="AlphaFoldDB" id="A0A5N6LVG9"/>
<gene>
    <name evidence="2" type="ORF">E3N88_38965</name>
</gene>
<accession>A0A5N6LVG9</accession>
<feature type="signal peptide" evidence="1">
    <location>
        <begin position="1"/>
        <end position="16"/>
    </location>
</feature>
<feature type="chain" id="PRO_5024429188" evidence="1">
    <location>
        <begin position="17"/>
        <end position="80"/>
    </location>
</feature>
<name>A0A5N6LVG9_9ASTR</name>
<keyword evidence="1" id="KW-0732">Signal</keyword>
<dbReference type="Proteomes" id="UP000326396">
    <property type="component" value="Linkage Group LG8"/>
</dbReference>